<dbReference type="OrthoDB" id="110323at2"/>
<gene>
    <name evidence="2" type="ordered locus">Adeh_0541</name>
</gene>
<dbReference type="EMBL" id="CP000251">
    <property type="protein sequence ID" value="ABC80317.1"/>
    <property type="molecule type" value="Genomic_DNA"/>
</dbReference>
<keyword evidence="1" id="KW-0732">Signal</keyword>
<proteinExistence type="predicted"/>
<dbReference type="AlphaFoldDB" id="Q2IND2"/>
<feature type="chain" id="PRO_5004210585" description="Transporter" evidence="1">
    <location>
        <begin position="27"/>
        <end position="265"/>
    </location>
</feature>
<evidence type="ECO:0000313" key="3">
    <source>
        <dbReference type="Proteomes" id="UP000001935"/>
    </source>
</evidence>
<name>Q2IND2_ANADE</name>
<organism evidence="2 3">
    <name type="scientific">Anaeromyxobacter dehalogenans (strain 2CP-C)</name>
    <dbReference type="NCBI Taxonomy" id="290397"/>
    <lineage>
        <taxon>Bacteria</taxon>
        <taxon>Pseudomonadati</taxon>
        <taxon>Myxococcota</taxon>
        <taxon>Myxococcia</taxon>
        <taxon>Myxococcales</taxon>
        <taxon>Cystobacterineae</taxon>
        <taxon>Anaeromyxobacteraceae</taxon>
        <taxon>Anaeromyxobacter</taxon>
    </lineage>
</organism>
<reference evidence="2" key="1">
    <citation type="submission" date="2006-01" db="EMBL/GenBank/DDBJ databases">
        <title>Complete sequence of Anaeromyxobacter dehalogenans 2CP-C.</title>
        <authorList>
            <consortium name="US DOE Joint Genome Institute"/>
            <person name="Copeland A."/>
            <person name="Lucas S."/>
            <person name="Lapidus A."/>
            <person name="Barry K."/>
            <person name="Detter J.C."/>
            <person name="Glavina T."/>
            <person name="Hammon N."/>
            <person name="Israni S."/>
            <person name="Pitluck S."/>
            <person name="Brettin T."/>
            <person name="Bruce D."/>
            <person name="Han C."/>
            <person name="Tapia R."/>
            <person name="Gilna P."/>
            <person name="Kiss H."/>
            <person name="Schmutz J."/>
            <person name="Larimer F."/>
            <person name="Land M."/>
            <person name="Kyrpides N."/>
            <person name="Anderson I."/>
            <person name="Sanford R.A."/>
            <person name="Ritalahti K.M."/>
            <person name="Thomas H.S."/>
            <person name="Kirby J.R."/>
            <person name="Zhulin I.B."/>
            <person name="Loeffler F.E."/>
            <person name="Richardson P."/>
        </authorList>
    </citation>
    <scope>NUCLEOTIDE SEQUENCE</scope>
    <source>
        <strain evidence="2">2CP-C</strain>
    </source>
</reference>
<dbReference type="Proteomes" id="UP000001935">
    <property type="component" value="Chromosome"/>
</dbReference>
<feature type="signal peptide" evidence="1">
    <location>
        <begin position="1"/>
        <end position="26"/>
    </location>
</feature>
<evidence type="ECO:0000313" key="2">
    <source>
        <dbReference type="EMBL" id="ABC80317.1"/>
    </source>
</evidence>
<accession>Q2IND2</accession>
<dbReference type="RefSeq" id="WP_011419600.1">
    <property type="nucleotide sequence ID" value="NC_007760.1"/>
</dbReference>
<dbReference type="HOGENOM" id="CLU_1041794_0_0_7"/>
<dbReference type="KEGG" id="ade:Adeh_0541"/>
<evidence type="ECO:0000256" key="1">
    <source>
        <dbReference type="SAM" id="SignalP"/>
    </source>
</evidence>
<sequence length="265" mass="28013">MRPRFRACITAALACAAALAPARGLAGPPYTTDDPEPVPFRHWEVYLATADQWSHADGWGGTCPHLEVNYGAIPGVQLHLVAPLAWARPPGGPGRAGPGDTELGAKWRFLDEGTRRPQVGVFPLVELPTGDDRRGLGAGRAQVFLPVWVQKSLGAWTTYGGGGYWLSPGAGNRNWWLVGWQAQRRVADGVALGAEVFHSSAREIGGRGDTRFDVGAVLDLGALHHVLVSAGRALGSRAAQAYLAYQLTFGPGGGPEERAASGAPR</sequence>
<protein>
    <recommendedName>
        <fullName evidence="4">Transporter</fullName>
    </recommendedName>
</protein>
<evidence type="ECO:0008006" key="4">
    <source>
        <dbReference type="Google" id="ProtNLM"/>
    </source>
</evidence>
<dbReference type="eggNOG" id="COG2067">
    <property type="taxonomic scope" value="Bacteria"/>
</dbReference>
<dbReference type="STRING" id="290397.Adeh_0541"/>